<gene>
    <name evidence="1" type="ORF">PC113_g3198</name>
</gene>
<evidence type="ECO:0000313" key="2">
    <source>
        <dbReference type="Proteomes" id="UP000735874"/>
    </source>
</evidence>
<reference evidence="1" key="1">
    <citation type="submission" date="2018-10" db="EMBL/GenBank/DDBJ databases">
        <title>Effector identification in a new, highly contiguous assembly of the strawberry crown rot pathogen Phytophthora cactorum.</title>
        <authorList>
            <person name="Armitage A.D."/>
            <person name="Nellist C.F."/>
            <person name="Bates H."/>
            <person name="Vickerstaff R.J."/>
            <person name="Harrison R.J."/>
        </authorList>
    </citation>
    <scope>NUCLEOTIDE SEQUENCE</scope>
    <source>
        <strain evidence="1">15-7</strain>
    </source>
</reference>
<dbReference type="Proteomes" id="UP000735874">
    <property type="component" value="Unassembled WGS sequence"/>
</dbReference>
<evidence type="ECO:0000313" key="1">
    <source>
        <dbReference type="EMBL" id="KAG2866049.1"/>
    </source>
</evidence>
<name>A0A8T0ZU92_9STRA</name>
<proteinExistence type="predicted"/>
<accession>A0A8T0ZU92</accession>
<comment type="caution">
    <text evidence="1">The sequence shown here is derived from an EMBL/GenBank/DDBJ whole genome shotgun (WGS) entry which is preliminary data.</text>
</comment>
<evidence type="ECO:0008006" key="3">
    <source>
        <dbReference type="Google" id="ProtNLM"/>
    </source>
</evidence>
<dbReference type="SUPFAM" id="SSF140860">
    <property type="entry name" value="Pseudo ankyrin repeat-like"/>
    <property type="match status" value="1"/>
</dbReference>
<protein>
    <recommendedName>
        <fullName evidence="3">Ankyrin repeat-containing domain</fullName>
    </recommendedName>
</protein>
<organism evidence="1 2">
    <name type="scientific">Phytophthora cactorum</name>
    <dbReference type="NCBI Taxonomy" id="29920"/>
    <lineage>
        <taxon>Eukaryota</taxon>
        <taxon>Sar</taxon>
        <taxon>Stramenopiles</taxon>
        <taxon>Oomycota</taxon>
        <taxon>Peronosporomycetes</taxon>
        <taxon>Peronosporales</taxon>
        <taxon>Peronosporaceae</taxon>
        <taxon>Phytophthora</taxon>
    </lineage>
</organism>
<sequence length="128" mass="14301">MAAIDGAAENGHLDMMQWICEMRGLMPEDRVVQATRGSHLDGMNWILEHHSPSRSTLSSYAPLDAVAATGGIEALDSLLKKRRISPLPLIDIMIEHKHVKILAHIVFIQKQCPVPFILEELIKNVQDD</sequence>
<dbReference type="AlphaFoldDB" id="A0A8T0ZU92"/>
<dbReference type="EMBL" id="RCMG01000047">
    <property type="protein sequence ID" value="KAG2866049.1"/>
    <property type="molecule type" value="Genomic_DNA"/>
</dbReference>